<evidence type="ECO:0000259" key="3">
    <source>
        <dbReference type="Pfam" id="PF08338"/>
    </source>
</evidence>
<dbReference type="NCBIfam" id="TIGR01777">
    <property type="entry name" value="yfcH"/>
    <property type="match status" value="1"/>
</dbReference>
<accession>A0A923DZ59</accession>
<comment type="caution">
    <text evidence="4">The sequence shown here is derived from an EMBL/GenBank/DDBJ whole genome shotgun (WGS) entry which is preliminary data.</text>
</comment>
<name>A0A923DZ59_9SPHI</name>
<dbReference type="CDD" id="cd05242">
    <property type="entry name" value="SDR_a8"/>
    <property type="match status" value="1"/>
</dbReference>
<dbReference type="Gene3D" id="3.40.50.720">
    <property type="entry name" value="NAD(P)-binding Rossmann-like Domain"/>
    <property type="match status" value="1"/>
</dbReference>
<gene>
    <name evidence="4" type="ORF">GM921_14770</name>
</gene>
<proteinExistence type="inferred from homology"/>
<dbReference type="InterPro" id="IPR010099">
    <property type="entry name" value="SDR39U1"/>
</dbReference>
<reference evidence="4" key="1">
    <citation type="submission" date="2019-11" db="EMBL/GenBank/DDBJ databases">
        <title>Description of Pedobacter sp. LMG 31464T.</title>
        <authorList>
            <person name="Carlier A."/>
            <person name="Qi S."/>
            <person name="Vandamme P."/>
        </authorList>
    </citation>
    <scope>NUCLEOTIDE SEQUENCE</scope>
    <source>
        <strain evidence="4">LMG 31464</strain>
    </source>
</reference>
<comment type="similarity">
    <text evidence="1">Belongs to the NAD(P)-dependent epimerase/dehydratase family. SDR39U1 subfamily.</text>
</comment>
<keyword evidence="5" id="KW-1185">Reference proteome</keyword>
<dbReference type="Pfam" id="PF01370">
    <property type="entry name" value="Epimerase"/>
    <property type="match status" value="1"/>
</dbReference>
<dbReference type="EMBL" id="WNXD01000002">
    <property type="protein sequence ID" value="MBB2146764.1"/>
    <property type="molecule type" value="Genomic_DNA"/>
</dbReference>
<dbReference type="AlphaFoldDB" id="A0A923DZ59"/>
<dbReference type="PANTHER" id="PTHR11092:SF0">
    <property type="entry name" value="EPIMERASE FAMILY PROTEIN SDR39U1"/>
    <property type="match status" value="1"/>
</dbReference>
<evidence type="ECO:0000256" key="1">
    <source>
        <dbReference type="ARBA" id="ARBA00009353"/>
    </source>
</evidence>
<dbReference type="InterPro" id="IPR036291">
    <property type="entry name" value="NAD(P)-bd_dom_sf"/>
</dbReference>
<feature type="domain" description="NAD-dependent epimerase/dehydratase" evidence="2">
    <location>
        <begin position="5"/>
        <end position="132"/>
    </location>
</feature>
<dbReference type="Pfam" id="PF08338">
    <property type="entry name" value="DUF1731"/>
    <property type="match status" value="1"/>
</dbReference>
<dbReference type="PANTHER" id="PTHR11092">
    <property type="entry name" value="SUGAR NUCLEOTIDE EPIMERASE RELATED"/>
    <property type="match status" value="1"/>
</dbReference>
<dbReference type="RefSeq" id="WP_182923402.1">
    <property type="nucleotide sequence ID" value="NZ_WNXD01000002.1"/>
</dbReference>
<evidence type="ECO:0000313" key="4">
    <source>
        <dbReference type="EMBL" id="MBB2146764.1"/>
    </source>
</evidence>
<evidence type="ECO:0000259" key="2">
    <source>
        <dbReference type="Pfam" id="PF01370"/>
    </source>
</evidence>
<protein>
    <submittedName>
        <fullName evidence="4">TIGR01777 family protein</fullName>
    </submittedName>
</protein>
<feature type="domain" description="DUF1731" evidence="3">
    <location>
        <begin position="253"/>
        <end position="298"/>
    </location>
</feature>
<dbReference type="InterPro" id="IPR013549">
    <property type="entry name" value="DUF1731"/>
</dbReference>
<evidence type="ECO:0000313" key="5">
    <source>
        <dbReference type="Proteomes" id="UP000601055"/>
    </source>
</evidence>
<organism evidence="4 5">
    <name type="scientific">Pedobacter planticolens</name>
    <dbReference type="NCBI Taxonomy" id="2679964"/>
    <lineage>
        <taxon>Bacteria</taxon>
        <taxon>Pseudomonadati</taxon>
        <taxon>Bacteroidota</taxon>
        <taxon>Sphingobacteriia</taxon>
        <taxon>Sphingobacteriales</taxon>
        <taxon>Sphingobacteriaceae</taxon>
        <taxon>Pedobacter</taxon>
    </lineage>
</organism>
<dbReference type="SUPFAM" id="SSF51735">
    <property type="entry name" value="NAD(P)-binding Rossmann-fold domains"/>
    <property type="match status" value="1"/>
</dbReference>
<dbReference type="InterPro" id="IPR001509">
    <property type="entry name" value="Epimerase_deHydtase"/>
</dbReference>
<sequence>MAKNILITGASGLIGRQLIPALQAKGHTISVLSRKEISIKDAKVFLWDIYNQTIDASALKGIDTIINLAGEGIADKKWTDKRKQEIIDSRVMSAQLLYKTIQETKAPVTTFISASAVGFYGDRGDEVLTEKSDSGTDFLSYCCVLWENATNQGVDLGIRVVKIRIGLILSKEGGALQAMEKPIKLFVGAPLGNGKQWMPWIHLDDIVKIFTKAVEDTKMVGAYNACAPFPVTNKLFTKTIGQKLNRPIWPVHVPKFVLKTLLGEMSILPLMSSNTMVQKLLDTGYKFAYVNLDDALDSLYKQQ</sequence>
<dbReference type="Proteomes" id="UP000601055">
    <property type="component" value="Unassembled WGS sequence"/>
</dbReference>